<sequence length="120" mass="13527">MFHGLFSGYGNLTPKTEAGQIFSIFYGLFGIPLTLMMLRAMGLFYNYYIKKLIILIETKCLKRTEVKGLEGKVCLGDITVAIIYLFLASAVSCVQHNWTLTQSMYAWFITMTTVGFGDLI</sequence>
<evidence type="ECO:0000256" key="7">
    <source>
        <dbReference type="ARBA" id="ARBA00023303"/>
    </source>
</evidence>
<gene>
    <name evidence="11" type="ORF">NEMVEDRAFT_v1g114613</name>
</gene>
<dbReference type="Pfam" id="PF07885">
    <property type="entry name" value="Ion_trans_2"/>
    <property type="match status" value="2"/>
</dbReference>
<dbReference type="PANTHER" id="PTHR11003:SF345">
    <property type="entry name" value="TWIK FAMILY OF POTASSIUM CHANNELS PROTEIN 18"/>
    <property type="match status" value="1"/>
</dbReference>
<feature type="domain" description="Potassium channel" evidence="10">
    <location>
        <begin position="8"/>
        <end position="43"/>
    </location>
</feature>
<dbReference type="GO" id="GO:0005886">
    <property type="term" value="C:plasma membrane"/>
    <property type="evidence" value="ECO:0000318"/>
    <property type="project" value="GO_Central"/>
</dbReference>
<keyword evidence="4 9" id="KW-1133">Transmembrane helix</keyword>
<evidence type="ECO:0000256" key="2">
    <source>
        <dbReference type="ARBA" id="ARBA00022448"/>
    </source>
</evidence>
<evidence type="ECO:0000313" key="12">
    <source>
        <dbReference type="Proteomes" id="UP000001593"/>
    </source>
</evidence>
<feature type="non-terminal residue" evidence="11">
    <location>
        <position position="120"/>
    </location>
</feature>
<reference evidence="11 12" key="1">
    <citation type="journal article" date="2007" name="Science">
        <title>Sea anemone genome reveals ancestral eumetazoan gene repertoire and genomic organization.</title>
        <authorList>
            <person name="Putnam N.H."/>
            <person name="Srivastava M."/>
            <person name="Hellsten U."/>
            <person name="Dirks B."/>
            <person name="Chapman J."/>
            <person name="Salamov A."/>
            <person name="Terry A."/>
            <person name="Shapiro H."/>
            <person name="Lindquist E."/>
            <person name="Kapitonov V.V."/>
            <person name="Jurka J."/>
            <person name="Genikhovich G."/>
            <person name="Grigoriev I.V."/>
            <person name="Lucas S.M."/>
            <person name="Steele R.E."/>
            <person name="Finnerty J.R."/>
            <person name="Technau U."/>
            <person name="Martindale M.Q."/>
            <person name="Rokhsar D.S."/>
        </authorList>
    </citation>
    <scope>NUCLEOTIDE SEQUENCE [LARGE SCALE GENOMIC DNA]</scope>
    <source>
        <strain evidence="12">CH2 X CH6</strain>
    </source>
</reference>
<dbReference type="GO" id="GO:0071805">
    <property type="term" value="P:potassium ion transmembrane transport"/>
    <property type="evidence" value="ECO:0000318"/>
    <property type="project" value="GO_Central"/>
</dbReference>
<dbReference type="GO" id="GO:0015271">
    <property type="term" value="F:outward rectifier potassium channel activity"/>
    <property type="evidence" value="ECO:0000318"/>
    <property type="project" value="GO_Central"/>
</dbReference>
<evidence type="ECO:0000256" key="6">
    <source>
        <dbReference type="ARBA" id="ARBA00023136"/>
    </source>
</evidence>
<protein>
    <recommendedName>
        <fullName evidence="10">Potassium channel domain-containing protein</fullName>
    </recommendedName>
</protein>
<keyword evidence="5 8" id="KW-0406">Ion transport</keyword>
<dbReference type="KEGG" id="nve:5509645"/>
<dbReference type="Gene3D" id="1.10.287.70">
    <property type="match status" value="1"/>
</dbReference>
<name>A7SDZ7_NEMVE</name>
<organism evidence="11 12">
    <name type="scientific">Nematostella vectensis</name>
    <name type="common">Starlet sea anemone</name>
    <dbReference type="NCBI Taxonomy" id="45351"/>
    <lineage>
        <taxon>Eukaryota</taxon>
        <taxon>Metazoa</taxon>
        <taxon>Cnidaria</taxon>
        <taxon>Anthozoa</taxon>
        <taxon>Hexacorallia</taxon>
        <taxon>Actiniaria</taxon>
        <taxon>Edwardsiidae</taxon>
        <taxon>Nematostella</taxon>
    </lineage>
</organism>
<dbReference type="AlphaFoldDB" id="A7SDZ7"/>
<keyword evidence="6 9" id="KW-0472">Membrane</keyword>
<feature type="transmembrane region" description="Helical" evidence="9">
    <location>
        <begin position="20"/>
        <end position="48"/>
    </location>
</feature>
<evidence type="ECO:0000256" key="5">
    <source>
        <dbReference type="ARBA" id="ARBA00023065"/>
    </source>
</evidence>
<evidence type="ECO:0000256" key="1">
    <source>
        <dbReference type="ARBA" id="ARBA00004141"/>
    </source>
</evidence>
<dbReference type="InterPro" id="IPR003280">
    <property type="entry name" value="2pore_dom_K_chnl"/>
</dbReference>
<dbReference type="HOGENOM" id="CLU_022504_7_0_1"/>
<dbReference type="GO" id="GO:0022841">
    <property type="term" value="F:potassium ion leak channel activity"/>
    <property type="evidence" value="ECO:0000318"/>
    <property type="project" value="GO_Central"/>
</dbReference>
<dbReference type="InParanoid" id="A7SDZ7"/>
<proteinExistence type="inferred from homology"/>
<evidence type="ECO:0000256" key="8">
    <source>
        <dbReference type="RuleBase" id="RU003857"/>
    </source>
</evidence>
<dbReference type="EMBL" id="DS469633">
    <property type="protein sequence ID" value="EDO38101.1"/>
    <property type="molecule type" value="Genomic_DNA"/>
</dbReference>
<evidence type="ECO:0000259" key="10">
    <source>
        <dbReference type="Pfam" id="PF07885"/>
    </source>
</evidence>
<dbReference type="InterPro" id="IPR013099">
    <property type="entry name" value="K_chnl_dom"/>
</dbReference>
<keyword evidence="7 8" id="KW-0407">Ion channel</keyword>
<dbReference type="Proteomes" id="UP000001593">
    <property type="component" value="Unassembled WGS sequence"/>
</dbReference>
<keyword evidence="2 8" id="KW-0813">Transport</keyword>
<evidence type="ECO:0000256" key="3">
    <source>
        <dbReference type="ARBA" id="ARBA00022692"/>
    </source>
</evidence>
<dbReference type="PANTHER" id="PTHR11003">
    <property type="entry name" value="POTASSIUM CHANNEL, SUBFAMILY K"/>
    <property type="match status" value="1"/>
</dbReference>
<dbReference type="STRING" id="45351.A7SDZ7"/>
<dbReference type="eggNOG" id="KOG1418">
    <property type="taxonomic scope" value="Eukaryota"/>
</dbReference>
<dbReference type="SUPFAM" id="SSF81324">
    <property type="entry name" value="Voltage-gated potassium channels"/>
    <property type="match status" value="1"/>
</dbReference>
<evidence type="ECO:0000256" key="9">
    <source>
        <dbReference type="SAM" id="Phobius"/>
    </source>
</evidence>
<feature type="domain" description="Potassium channel" evidence="10">
    <location>
        <begin position="80"/>
        <end position="119"/>
    </location>
</feature>
<accession>A7SDZ7</accession>
<keyword evidence="3 8" id="KW-0812">Transmembrane</keyword>
<comment type="subcellular location">
    <subcellularLocation>
        <location evidence="1">Membrane</location>
        <topology evidence="1">Multi-pass membrane protein</topology>
    </subcellularLocation>
</comment>
<evidence type="ECO:0000313" key="11">
    <source>
        <dbReference type="EMBL" id="EDO38101.1"/>
    </source>
</evidence>
<dbReference type="PhylomeDB" id="A7SDZ7"/>
<comment type="similarity">
    <text evidence="8">Belongs to the two pore domain potassium channel (TC 1.A.1.8) family.</text>
</comment>
<dbReference type="PRINTS" id="PR01333">
    <property type="entry name" value="2POREKCHANEL"/>
</dbReference>
<keyword evidence="12" id="KW-1185">Reference proteome</keyword>
<evidence type="ECO:0000256" key="4">
    <source>
        <dbReference type="ARBA" id="ARBA00022989"/>
    </source>
</evidence>